<sequence>MTTTVRMPAADAVGARAAQILDAMQSHPGWERLNGSSMKYSTCWATFTGYPTVAQWSLDRDAGPLLVEALRVLALKAAVFELTDGDENAAELLVPAPVDEMVHAVLAQFTLMSRMQADLGVIFPHATELEDFGYTRGCITDDYYAAAGWGEQPTRYWLDASEVNRRLAILNEHYGSAGIGRGGRSHDLTFTTDTLRPATV</sequence>
<protein>
    <submittedName>
        <fullName evidence="1">Uncharacterized protein</fullName>
    </submittedName>
</protein>
<dbReference type="Proteomes" id="UP001589894">
    <property type="component" value="Unassembled WGS sequence"/>
</dbReference>
<evidence type="ECO:0000313" key="2">
    <source>
        <dbReference type="Proteomes" id="UP001589894"/>
    </source>
</evidence>
<organism evidence="1 2">
    <name type="scientific">Plantactinospora siamensis</name>
    <dbReference type="NCBI Taxonomy" id="555372"/>
    <lineage>
        <taxon>Bacteria</taxon>
        <taxon>Bacillati</taxon>
        <taxon>Actinomycetota</taxon>
        <taxon>Actinomycetes</taxon>
        <taxon>Micromonosporales</taxon>
        <taxon>Micromonosporaceae</taxon>
        <taxon>Plantactinospora</taxon>
    </lineage>
</organism>
<dbReference type="EMBL" id="JBHLUE010000005">
    <property type="protein sequence ID" value="MFC0564333.1"/>
    <property type="molecule type" value="Genomic_DNA"/>
</dbReference>
<dbReference type="RefSeq" id="WP_377337331.1">
    <property type="nucleotide sequence ID" value="NZ_JBHLUE010000005.1"/>
</dbReference>
<evidence type="ECO:0000313" key="1">
    <source>
        <dbReference type="EMBL" id="MFC0564333.1"/>
    </source>
</evidence>
<reference evidence="1 2" key="1">
    <citation type="submission" date="2024-09" db="EMBL/GenBank/DDBJ databases">
        <authorList>
            <person name="Sun Q."/>
            <person name="Mori K."/>
        </authorList>
    </citation>
    <scope>NUCLEOTIDE SEQUENCE [LARGE SCALE GENOMIC DNA]</scope>
    <source>
        <strain evidence="1 2">TBRC 2205</strain>
    </source>
</reference>
<proteinExistence type="predicted"/>
<comment type="caution">
    <text evidence="1">The sequence shown here is derived from an EMBL/GenBank/DDBJ whole genome shotgun (WGS) entry which is preliminary data.</text>
</comment>
<accession>A0ABV6NWA3</accession>
<name>A0ABV6NWA3_9ACTN</name>
<keyword evidence="2" id="KW-1185">Reference proteome</keyword>
<gene>
    <name evidence="1" type="ORF">ACFFHU_09175</name>
</gene>